<evidence type="ECO:0000256" key="6">
    <source>
        <dbReference type="ARBA" id="ARBA00022989"/>
    </source>
</evidence>
<dbReference type="GO" id="GO:0022857">
    <property type="term" value="F:transmembrane transporter activity"/>
    <property type="evidence" value="ECO:0007669"/>
    <property type="project" value="InterPro"/>
</dbReference>
<organism evidence="9 10">
    <name type="scientific">Acinetobacter brisouii CIP 110357</name>
    <dbReference type="NCBI Taxonomy" id="1341683"/>
    <lineage>
        <taxon>Bacteria</taxon>
        <taxon>Pseudomonadati</taxon>
        <taxon>Pseudomonadota</taxon>
        <taxon>Gammaproteobacteria</taxon>
        <taxon>Moraxellales</taxon>
        <taxon>Moraxellaceae</taxon>
        <taxon>Acinetobacter</taxon>
    </lineage>
</organism>
<feature type="transmembrane region" description="Helical" evidence="8">
    <location>
        <begin position="440"/>
        <end position="468"/>
    </location>
</feature>
<evidence type="ECO:0000313" key="9">
    <source>
        <dbReference type="EMBL" id="ESK48205.1"/>
    </source>
</evidence>
<dbReference type="AlphaFoldDB" id="V2UHS3"/>
<evidence type="ECO:0000313" key="10">
    <source>
        <dbReference type="Proteomes" id="UP000018418"/>
    </source>
</evidence>
<dbReference type="GO" id="GO:0005886">
    <property type="term" value="C:plasma membrane"/>
    <property type="evidence" value="ECO:0007669"/>
    <property type="project" value="UniProtKB-SubCell"/>
</dbReference>
<feature type="transmembrane region" description="Helical" evidence="8">
    <location>
        <begin position="92"/>
        <end position="113"/>
    </location>
</feature>
<dbReference type="EMBL" id="AYEU01000012">
    <property type="protein sequence ID" value="ESK48205.1"/>
    <property type="molecule type" value="Genomic_DNA"/>
</dbReference>
<evidence type="ECO:0000256" key="8">
    <source>
        <dbReference type="SAM" id="Phobius"/>
    </source>
</evidence>
<feature type="transmembrane region" description="Helical" evidence="8">
    <location>
        <begin position="264"/>
        <end position="283"/>
    </location>
</feature>
<dbReference type="HOGENOM" id="CLU_010118_5_0_6"/>
<dbReference type="Proteomes" id="UP000018418">
    <property type="component" value="Unassembled WGS sequence"/>
</dbReference>
<dbReference type="OrthoDB" id="9775735at2"/>
<comment type="subcellular location">
    <subcellularLocation>
        <location evidence="1">Cell membrane</location>
        <topology evidence="1">Multi-pass membrane protein</topology>
    </subcellularLocation>
</comment>
<gene>
    <name evidence="9" type="ORF">P255_02848</name>
</gene>
<feature type="transmembrane region" description="Helical" evidence="8">
    <location>
        <begin position="348"/>
        <end position="371"/>
    </location>
</feature>
<evidence type="ECO:0000256" key="3">
    <source>
        <dbReference type="ARBA" id="ARBA00022448"/>
    </source>
</evidence>
<evidence type="ECO:0008006" key="11">
    <source>
        <dbReference type="Google" id="ProtNLM"/>
    </source>
</evidence>
<evidence type="ECO:0000256" key="7">
    <source>
        <dbReference type="ARBA" id="ARBA00023136"/>
    </source>
</evidence>
<evidence type="ECO:0000256" key="2">
    <source>
        <dbReference type="ARBA" id="ARBA00005658"/>
    </source>
</evidence>
<feature type="transmembrane region" description="Helical" evidence="8">
    <location>
        <begin position="184"/>
        <end position="204"/>
    </location>
</feature>
<dbReference type="PATRIC" id="fig|1341683.3.peg.2819"/>
<feature type="transmembrane region" description="Helical" evidence="8">
    <location>
        <begin position="318"/>
        <end position="336"/>
    </location>
</feature>
<accession>V2UHS3</accession>
<keyword evidence="5 8" id="KW-0812">Transmembrane</keyword>
<dbReference type="InterPro" id="IPR000060">
    <property type="entry name" value="BCCT_transptr"/>
</dbReference>
<dbReference type="PANTHER" id="PTHR30047:SF7">
    <property type="entry name" value="HIGH-AFFINITY CHOLINE TRANSPORT PROTEIN"/>
    <property type="match status" value="1"/>
</dbReference>
<feature type="transmembrane region" description="Helical" evidence="8">
    <location>
        <begin position="507"/>
        <end position="527"/>
    </location>
</feature>
<feature type="transmembrane region" description="Helical" evidence="8">
    <location>
        <begin position="146"/>
        <end position="164"/>
    </location>
</feature>
<keyword evidence="7 8" id="KW-0472">Membrane</keyword>
<evidence type="ECO:0000256" key="4">
    <source>
        <dbReference type="ARBA" id="ARBA00022475"/>
    </source>
</evidence>
<keyword evidence="10" id="KW-1185">Reference proteome</keyword>
<proteinExistence type="inferred from homology"/>
<name>V2UHS3_9GAMM</name>
<dbReference type="PANTHER" id="PTHR30047">
    <property type="entry name" value="HIGH-AFFINITY CHOLINE TRANSPORT PROTEIN-RELATED"/>
    <property type="match status" value="1"/>
</dbReference>
<feature type="transmembrane region" description="Helical" evidence="8">
    <location>
        <begin position="480"/>
        <end position="501"/>
    </location>
</feature>
<keyword evidence="4" id="KW-1003">Cell membrane</keyword>
<comment type="caution">
    <text evidence="9">The sequence shown here is derived from an EMBL/GenBank/DDBJ whole genome shotgun (WGS) entry which is preliminary data.</text>
</comment>
<keyword evidence="6 8" id="KW-1133">Transmembrane helix</keyword>
<comment type="similarity">
    <text evidence="2">Belongs to the BCCT transporter (TC 2.A.15) family.</text>
</comment>
<evidence type="ECO:0000256" key="5">
    <source>
        <dbReference type="ARBA" id="ARBA00022692"/>
    </source>
</evidence>
<keyword evidence="3" id="KW-0813">Transport</keyword>
<feature type="transmembrane region" description="Helical" evidence="8">
    <location>
        <begin position="231"/>
        <end position="252"/>
    </location>
</feature>
<reference evidence="9 10" key="1">
    <citation type="submission" date="2013-10" db="EMBL/GenBank/DDBJ databases">
        <title>The Genome Sequence of Acinetobacter brisouii CIP 110357.</title>
        <authorList>
            <consortium name="The Broad Institute Genomics Platform"/>
            <consortium name="The Broad Institute Genome Sequencing Center for Infectious Disease"/>
            <person name="Cerqueira G."/>
            <person name="Feldgarden M."/>
            <person name="Courvalin P."/>
            <person name="Grillot-Courvalin C."/>
            <person name="Clermont D."/>
            <person name="Rocha E."/>
            <person name="Yoon E.-J."/>
            <person name="Nemec A."/>
            <person name="Young S.K."/>
            <person name="Zeng Q."/>
            <person name="Gargeya S."/>
            <person name="Fitzgerald M."/>
            <person name="Abouelleil A."/>
            <person name="Alvarado L."/>
            <person name="Berlin A.M."/>
            <person name="Chapman S.B."/>
            <person name="Gainer-Dewar J."/>
            <person name="Goldberg J."/>
            <person name="Gnerre S."/>
            <person name="Griggs A."/>
            <person name="Gujja S."/>
            <person name="Hansen M."/>
            <person name="Howarth C."/>
            <person name="Imamovic A."/>
            <person name="Ireland A."/>
            <person name="Larimer J."/>
            <person name="McCowan C."/>
            <person name="Murphy C."/>
            <person name="Pearson M."/>
            <person name="Poon T.W."/>
            <person name="Priest M."/>
            <person name="Roberts A."/>
            <person name="Saif S."/>
            <person name="Shea T."/>
            <person name="Sykes S."/>
            <person name="Wortman J."/>
            <person name="Nusbaum C."/>
            <person name="Birren B."/>
        </authorList>
    </citation>
    <scope>NUCLEOTIDE SEQUENCE [LARGE SCALE GENOMIC DNA]</scope>
    <source>
        <strain evidence="9 10">CIP 110357</strain>
    </source>
</reference>
<protein>
    <recommendedName>
        <fullName evidence="11">BCCT family transporter</fullName>
    </recommendedName>
</protein>
<feature type="transmembrane region" description="Helical" evidence="8">
    <location>
        <begin position="53"/>
        <end position="72"/>
    </location>
</feature>
<evidence type="ECO:0000256" key="1">
    <source>
        <dbReference type="ARBA" id="ARBA00004651"/>
    </source>
</evidence>
<dbReference type="Pfam" id="PF02028">
    <property type="entry name" value="BCCT"/>
    <property type="match status" value="2"/>
</dbReference>
<sequence length="575" mass="63811">MRNTTQVLKGLNPAVSIGSKLLLFVFIAFCIFREQQAGEYFQFISTSLLNNAKWFLLLLATLLLVFLVYLCMSRYGHIRLGKDDEKPEYSNIAWISMLFSCGMGVGLLFWSVAEPITHYASNPFTQGFTDEAASMAMQITFFHWGLHPWGLFCMAAVALGYFCYRKDLPFAMRSILYPLIGNRIYGPIGNIVDILTIVITAFGVSQSLSMGILELNTGLNHTFGINIDVKIQLAMVIVLCTLATISLMSAISKGFKVIAEGNMIISYFLVFVVIVLGATRYIFNSFFEGVGDYLQHIVGMSLWSDAQKDSGWQNWWTAYYWPWWMTWAPFVGMFIARISRGRTIRELICCTLFAPTLLTFIWIAAFGGASLKIEKEARARPAHELVINQQHGSNTSSNAKADIAKHEPHKMSIAEATKADPTRAVFVFFDHISSSSTTKIFLSSLLCLLLAIHIITLVNSGTLVLCFLDANGTTDPSISIRLIWGIIIPLIGGGLIIAGGLKAIQTATIIAGFPIAILLGIMAVSLFKSLRQEPQAWAMMPEHVRPDFCKAESDKPVDKNSSLQTISKDHLAIKE</sequence>
<dbReference type="RefSeq" id="WP_004898403.1">
    <property type="nucleotide sequence ID" value="NZ_BBTI01000014.1"/>
</dbReference>